<dbReference type="EMBL" id="JFBT01000001">
    <property type="protein sequence ID" value="EXG80211.1"/>
    <property type="molecule type" value="Genomic_DNA"/>
</dbReference>
<dbReference type="Proteomes" id="UP000021053">
    <property type="component" value="Unassembled WGS sequence"/>
</dbReference>
<dbReference type="SUPFAM" id="SSF51735">
    <property type="entry name" value="NAD(P)-binding Rossmann-fold domains"/>
    <property type="match status" value="1"/>
</dbReference>
<dbReference type="GO" id="GO:0016616">
    <property type="term" value="F:oxidoreductase activity, acting on the CH-OH group of donors, NAD or NADP as acceptor"/>
    <property type="evidence" value="ECO:0007669"/>
    <property type="project" value="UniProtKB-ARBA"/>
</dbReference>
<dbReference type="RefSeq" id="WP_035849015.1">
    <property type="nucleotide sequence ID" value="NZ_KK073874.1"/>
</dbReference>
<dbReference type="HOGENOM" id="CLU_047208_0_0_11"/>
<dbReference type="InterPro" id="IPR002347">
    <property type="entry name" value="SDR_fam"/>
</dbReference>
<proteinExistence type="inferred from homology"/>
<evidence type="ECO:0000256" key="2">
    <source>
        <dbReference type="SAM" id="MobiDB-lite"/>
    </source>
</evidence>
<sequence>MRDRYQQLVTTVPGRFLARRVGLPEPPHLRRHTPGDPLIPGTVVLGSAPADAAPGGTAAKDPGGTAGRLAKVVAPMLAAAGVAVRELGPRTEERPGERTPHALIFDATGITRSEQLLALHAFFAPQVRALAPSGRIIVLGTPPEHCVDAREATAQRALEGFTRSTGKEVKRGVTSQLVYVTPGAEDGVESTLRFLLSGRSAYVSGQVIRVGSAEVPPPDDWERPLAGKVAVVTGAARGIGEAIVGVLARDGAHVVCVDVPSAASALAEVAAANGGEAYPLDITERDAPAALAGHLRDGVDVFVHNAGVTRDRTLANMDAARWEIVLNVNLTSEERINDVLLGENVLRPGGRIVATSSMAGIAGNPGQTNYATSKAGVIGMVRSLAPTLASRGSTINAVAPGFVETRMTAAIPLVIREAGRRMNSMTQGGRPIDVAETVAWFASPGSAGINGEVIRVCGQSLLGA</sequence>
<comment type="similarity">
    <text evidence="1">Belongs to the short-chain dehydrogenases/reductases (SDR) family.</text>
</comment>
<keyword evidence="5" id="KW-1185">Reference proteome</keyword>
<reference evidence="4 5" key="1">
    <citation type="submission" date="2013-07" db="EMBL/GenBank/DDBJ databases">
        <authorList>
            <consortium name="DOE Joint Genome Institute"/>
            <person name="Eisen J."/>
            <person name="Huntemann M."/>
            <person name="Han J."/>
            <person name="Chen A."/>
            <person name="Kyrpides N."/>
            <person name="Mavromatis K."/>
            <person name="Markowitz V."/>
            <person name="Palaniappan K."/>
            <person name="Ivanova N."/>
            <person name="Schaumberg A."/>
            <person name="Pati A."/>
            <person name="Liolios K."/>
            <person name="Nordberg H.P."/>
            <person name="Cantor M.N."/>
            <person name="Hua S.X."/>
            <person name="Woyke T."/>
        </authorList>
    </citation>
    <scope>NUCLEOTIDE SEQUENCE [LARGE SCALE GENOMIC DNA]</scope>
    <source>
        <strain evidence="4 5">DSM 44712</strain>
    </source>
</reference>
<dbReference type="Gene3D" id="3.40.50.720">
    <property type="entry name" value="NAD(P)-binding Rossmann-like Domain"/>
    <property type="match status" value="2"/>
</dbReference>
<dbReference type="PRINTS" id="PR00081">
    <property type="entry name" value="GDHRDH"/>
</dbReference>
<feature type="compositionally biased region" description="Low complexity" evidence="2">
    <location>
        <begin position="48"/>
        <end position="62"/>
    </location>
</feature>
<evidence type="ECO:0000259" key="3">
    <source>
        <dbReference type="SMART" id="SM00822"/>
    </source>
</evidence>
<dbReference type="NCBIfam" id="NF006110">
    <property type="entry name" value="PRK08261.1"/>
    <property type="match status" value="1"/>
</dbReference>
<dbReference type="InterPro" id="IPR036291">
    <property type="entry name" value="NAD(P)-bd_dom_sf"/>
</dbReference>
<dbReference type="PATRIC" id="fig|927661.3.peg.1257"/>
<evidence type="ECO:0000256" key="1">
    <source>
        <dbReference type="ARBA" id="ARBA00006484"/>
    </source>
</evidence>
<dbReference type="InterPro" id="IPR020904">
    <property type="entry name" value="Sc_DH/Rdtase_CS"/>
</dbReference>
<dbReference type="AlphaFoldDB" id="A0A011ADT6"/>
<dbReference type="FunFam" id="3.40.50.720:FF:000338">
    <property type="entry name" value="3-oxoacyl-ACP reductase FabG"/>
    <property type="match status" value="1"/>
</dbReference>
<dbReference type="PANTHER" id="PTHR42760">
    <property type="entry name" value="SHORT-CHAIN DEHYDROGENASES/REDUCTASES FAMILY MEMBER"/>
    <property type="match status" value="1"/>
</dbReference>
<evidence type="ECO:0000313" key="4">
    <source>
        <dbReference type="EMBL" id="EXG80211.1"/>
    </source>
</evidence>
<gene>
    <name evidence="4" type="ORF">CryarDRAFT_1277</name>
</gene>
<feature type="domain" description="Ketoreductase" evidence="3">
    <location>
        <begin position="228"/>
        <end position="401"/>
    </location>
</feature>
<protein>
    <recommendedName>
        <fullName evidence="3">Ketoreductase domain-containing protein</fullName>
    </recommendedName>
</protein>
<dbReference type="PRINTS" id="PR00080">
    <property type="entry name" value="SDRFAMILY"/>
</dbReference>
<dbReference type="OrthoDB" id="9804774at2"/>
<dbReference type="Pfam" id="PF13561">
    <property type="entry name" value="adh_short_C2"/>
    <property type="match status" value="1"/>
</dbReference>
<comment type="caution">
    <text evidence="4">The sequence shown here is derived from an EMBL/GenBank/DDBJ whole genome shotgun (WGS) entry which is preliminary data.</text>
</comment>
<accession>A0A011ADT6</accession>
<dbReference type="InterPro" id="IPR057326">
    <property type="entry name" value="KR_dom"/>
</dbReference>
<organism evidence="4 5">
    <name type="scientific">Cryptosporangium arvum DSM 44712</name>
    <dbReference type="NCBI Taxonomy" id="927661"/>
    <lineage>
        <taxon>Bacteria</taxon>
        <taxon>Bacillati</taxon>
        <taxon>Actinomycetota</taxon>
        <taxon>Actinomycetes</taxon>
        <taxon>Cryptosporangiales</taxon>
        <taxon>Cryptosporangiaceae</taxon>
        <taxon>Cryptosporangium</taxon>
    </lineage>
</organism>
<feature type="region of interest" description="Disordered" evidence="2">
    <location>
        <begin position="42"/>
        <end position="62"/>
    </location>
</feature>
<evidence type="ECO:0000313" key="5">
    <source>
        <dbReference type="Proteomes" id="UP000021053"/>
    </source>
</evidence>
<dbReference type="PROSITE" id="PS00061">
    <property type="entry name" value="ADH_SHORT"/>
    <property type="match status" value="1"/>
</dbReference>
<dbReference type="SMART" id="SM00822">
    <property type="entry name" value="PKS_KR"/>
    <property type="match status" value="1"/>
</dbReference>
<name>A0A011ADT6_9ACTN</name>
<dbReference type="PANTHER" id="PTHR42760:SF78">
    <property type="entry name" value="3-OXOACYL-[ACYL-CARRIER-PROTEIN] REDUCTASE [NADH]"/>
    <property type="match status" value="1"/>
</dbReference>